<protein>
    <submittedName>
        <fullName evidence="1">Uncharacterized protein</fullName>
    </submittedName>
</protein>
<accession>A0A0V0TES0</accession>
<comment type="caution">
    <text evidence="1">The sequence shown here is derived from an EMBL/GenBank/DDBJ whole genome shotgun (WGS) entry which is preliminary data.</text>
</comment>
<proteinExistence type="predicted"/>
<name>A0A0V0TES0_9BILA</name>
<sequence length="71" mass="8083">MTTFEISVDYDGGGGVIFFAHYSTFQRSISCIDEMYNVNLFSLLNIQIYFSSSPSCQDETTVHVKRALHYS</sequence>
<dbReference type="AlphaFoldDB" id="A0A0V0TES0"/>
<dbReference type="EMBL" id="JYDJ01000306">
    <property type="protein sequence ID" value="KRX37516.1"/>
    <property type="molecule type" value="Genomic_DNA"/>
</dbReference>
<reference evidence="1 2" key="1">
    <citation type="submission" date="2015-01" db="EMBL/GenBank/DDBJ databases">
        <title>Evolution of Trichinella species and genotypes.</title>
        <authorList>
            <person name="Korhonen P.K."/>
            <person name="Edoardo P."/>
            <person name="Giuseppe L.R."/>
            <person name="Gasser R.B."/>
        </authorList>
    </citation>
    <scope>NUCLEOTIDE SEQUENCE [LARGE SCALE GENOMIC DNA]</scope>
    <source>
        <strain evidence="1">ISS417</strain>
    </source>
</reference>
<keyword evidence="2" id="KW-1185">Reference proteome</keyword>
<gene>
    <name evidence="1" type="ORF">T05_1307</name>
</gene>
<dbReference type="Proteomes" id="UP000055048">
    <property type="component" value="Unassembled WGS sequence"/>
</dbReference>
<evidence type="ECO:0000313" key="2">
    <source>
        <dbReference type="Proteomes" id="UP000055048"/>
    </source>
</evidence>
<organism evidence="1 2">
    <name type="scientific">Trichinella murrelli</name>
    <dbReference type="NCBI Taxonomy" id="144512"/>
    <lineage>
        <taxon>Eukaryota</taxon>
        <taxon>Metazoa</taxon>
        <taxon>Ecdysozoa</taxon>
        <taxon>Nematoda</taxon>
        <taxon>Enoplea</taxon>
        <taxon>Dorylaimia</taxon>
        <taxon>Trichinellida</taxon>
        <taxon>Trichinellidae</taxon>
        <taxon>Trichinella</taxon>
    </lineage>
</organism>
<evidence type="ECO:0000313" key="1">
    <source>
        <dbReference type="EMBL" id="KRX37516.1"/>
    </source>
</evidence>